<feature type="signal peptide" evidence="7">
    <location>
        <begin position="1"/>
        <end position="20"/>
    </location>
</feature>
<dbReference type="Gene3D" id="1.10.760.10">
    <property type="entry name" value="Cytochrome c-like domain"/>
    <property type="match status" value="1"/>
</dbReference>
<evidence type="ECO:0000256" key="3">
    <source>
        <dbReference type="ARBA" id="ARBA00022723"/>
    </source>
</evidence>
<protein>
    <submittedName>
        <fullName evidence="9">C-type cytochrome</fullName>
    </submittedName>
</protein>
<dbReference type="Proteomes" id="UP001166251">
    <property type="component" value="Unassembled WGS sequence"/>
</dbReference>
<evidence type="ECO:0000313" key="9">
    <source>
        <dbReference type="EMBL" id="MBW8189924.1"/>
    </source>
</evidence>
<dbReference type="EMBL" id="JAHZSS010000002">
    <property type="protein sequence ID" value="MBW8189924.1"/>
    <property type="molecule type" value="Genomic_DNA"/>
</dbReference>
<evidence type="ECO:0000313" key="10">
    <source>
        <dbReference type="Proteomes" id="UP001166251"/>
    </source>
</evidence>
<accession>A0ABS7EC72</accession>
<dbReference type="PROSITE" id="PS51007">
    <property type="entry name" value="CYTC"/>
    <property type="match status" value="1"/>
</dbReference>
<name>A0ABS7EC72_9GAMM</name>
<evidence type="ECO:0000256" key="2">
    <source>
        <dbReference type="ARBA" id="ARBA00022617"/>
    </source>
</evidence>
<gene>
    <name evidence="9" type="ORF">K0504_02655</name>
</gene>
<keyword evidence="5 6" id="KW-0408">Iron</keyword>
<dbReference type="InterPro" id="IPR002323">
    <property type="entry name" value="Cyt_CIE"/>
</dbReference>
<evidence type="ECO:0000256" key="7">
    <source>
        <dbReference type="SAM" id="SignalP"/>
    </source>
</evidence>
<dbReference type="PANTHER" id="PTHR40942:SF4">
    <property type="entry name" value="CYTOCHROME C5"/>
    <property type="match status" value="1"/>
</dbReference>
<keyword evidence="2 6" id="KW-0349">Heme</keyword>
<proteinExistence type="predicted"/>
<keyword evidence="7" id="KW-0732">Signal</keyword>
<dbReference type="PRINTS" id="PR00607">
    <property type="entry name" value="CYTCHROMECIE"/>
</dbReference>
<evidence type="ECO:0000256" key="6">
    <source>
        <dbReference type="PROSITE-ProRule" id="PRU00433"/>
    </source>
</evidence>
<dbReference type="InterPro" id="IPR009056">
    <property type="entry name" value="Cyt_c-like_dom"/>
</dbReference>
<keyword evidence="10" id="KW-1185">Reference proteome</keyword>
<feature type="domain" description="Cytochrome c" evidence="8">
    <location>
        <begin position="51"/>
        <end position="127"/>
    </location>
</feature>
<keyword evidence="4" id="KW-0249">Electron transport</keyword>
<reference evidence="9" key="1">
    <citation type="submission" date="2021-07" db="EMBL/GenBank/DDBJ databases">
        <title>Neiella marina sp. nov., isolated from the intestinal content of sea cucumber Apostichopus japonicus.</title>
        <authorList>
            <person name="Bai X."/>
        </authorList>
    </citation>
    <scope>NUCLEOTIDE SEQUENCE</scope>
    <source>
        <strain evidence="9">126</strain>
    </source>
</reference>
<keyword evidence="1" id="KW-0813">Transport</keyword>
<organism evidence="9 10">
    <name type="scientific">Neiella holothuriorum</name>
    <dbReference type="NCBI Taxonomy" id="2870530"/>
    <lineage>
        <taxon>Bacteria</taxon>
        <taxon>Pseudomonadati</taxon>
        <taxon>Pseudomonadota</taxon>
        <taxon>Gammaproteobacteria</taxon>
        <taxon>Alteromonadales</taxon>
        <taxon>Echinimonadaceae</taxon>
        <taxon>Neiella</taxon>
    </lineage>
</organism>
<dbReference type="RefSeq" id="WP_220102604.1">
    <property type="nucleotide sequence ID" value="NZ_JAHZSS010000002.1"/>
</dbReference>
<dbReference type="SUPFAM" id="SSF46626">
    <property type="entry name" value="Cytochrome c"/>
    <property type="match status" value="1"/>
</dbReference>
<keyword evidence="3 6" id="KW-0479">Metal-binding</keyword>
<evidence type="ECO:0000256" key="4">
    <source>
        <dbReference type="ARBA" id="ARBA00022982"/>
    </source>
</evidence>
<feature type="chain" id="PRO_5045914741" evidence="7">
    <location>
        <begin position="21"/>
        <end position="127"/>
    </location>
</feature>
<evidence type="ECO:0000256" key="1">
    <source>
        <dbReference type="ARBA" id="ARBA00022448"/>
    </source>
</evidence>
<evidence type="ECO:0000256" key="5">
    <source>
        <dbReference type="ARBA" id="ARBA00023004"/>
    </source>
</evidence>
<evidence type="ECO:0000259" key="8">
    <source>
        <dbReference type="PROSITE" id="PS51007"/>
    </source>
</evidence>
<sequence length="127" mass="13136">MKTTWLLAALSLSVSAAAIAATDKEAQIVERIKPVGDVYLAGDEPVNTAPAGPRSGDQVYNAVCIACHSGAIPGAPVKGNADEWAPRLEKGLDALVSSAMNGLNAMPPQSAMASEEEIRAAIEFMSK</sequence>
<dbReference type="Pfam" id="PF13442">
    <property type="entry name" value="Cytochrome_CBB3"/>
    <property type="match status" value="1"/>
</dbReference>
<dbReference type="PANTHER" id="PTHR40942">
    <property type="match status" value="1"/>
</dbReference>
<dbReference type="InterPro" id="IPR036909">
    <property type="entry name" value="Cyt_c-like_dom_sf"/>
</dbReference>
<comment type="caution">
    <text evidence="9">The sequence shown here is derived from an EMBL/GenBank/DDBJ whole genome shotgun (WGS) entry which is preliminary data.</text>
</comment>